<comment type="caution">
    <text evidence="2">The sequence shown here is derived from an EMBL/GenBank/DDBJ whole genome shotgun (WGS) entry which is preliminary data.</text>
</comment>
<accession>A0ABD0R0R3</accession>
<dbReference type="EMBL" id="JAMKFB020000005">
    <property type="protein sequence ID" value="KAL0192097.1"/>
    <property type="molecule type" value="Genomic_DNA"/>
</dbReference>
<feature type="region of interest" description="Disordered" evidence="1">
    <location>
        <begin position="30"/>
        <end position="50"/>
    </location>
</feature>
<dbReference type="Proteomes" id="UP001529510">
    <property type="component" value="Unassembled WGS sequence"/>
</dbReference>
<reference evidence="2 3" key="1">
    <citation type="submission" date="2024-05" db="EMBL/GenBank/DDBJ databases">
        <title>Genome sequencing and assembly of Indian major carp, Cirrhinus mrigala (Hamilton, 1822).</title>
        <authorList>
            <person name="Mohindra V."/>
            <person name="Chowdhury L.M."/>
            <person name="Lal K."/>
            <person name="Jena J.K."/>
        </authorList>
    </citation>
    <scope>NUCLEOTIDE SEQUENCE [LARGE SCALE GENOMIC DNA]</scope>
    <source>
        <strain evidence="2">CM1030</strain>
        <tissue evidence="2">Blood</tissue>
    </source>
</reference>
<name>A0ABD0R0R3_CIRMR</name>
<organism evidence="2 3">
    <name type="scientific">Cirrhinus mrigala</name>
    <name type="common">Mrigala</name>
    <dbReference type="NCBI Taxonomy" id="683832"/>
    <lineage>
        <taxon>Eukaryota</taxon>
        <taxon>Metazoa</taxon>
        <taxon>Chordata</taxon>
        <taxon>Craniata</taxon>
        <taxon>Vertebrata</taxon>
        <taxon>Euteleostomi</taxon>
        <taxon>Actinopterygii</taxon>
        <taxon>Neopterygii</taxon>
        <taxon>Teleostei</taxon>
        <taxon>Ostariophysi</taxon>
        <taxon>Cypriniformes</taxon>
        <taxon>Cyprinidae</taxon>
        <taxon>Labeoninae</taxon>
        <taxon>Labeonini</taxon>
        <taxon>Cirrhinus</taxon>
    </lineage>
</organism>
<keyword evidence="3" id="KW-1185">Reference proteome</keyword>
<dbReference type="AlphaFoldDB" id="A0ABD0R0R3"/>
<sequence>MWTSRTSPPAGVTAWRSVLWCITSFQKPSITPASVPQTAGRTLRWPSAQQ</sequence>
<feature type="non-terminal residue" evidence="2">
    <location>
        <position position="1"/>
    </location>
</feature>
<evidence type="ECO:0000313" key="2">
    <source>
        <dbReference type="EMBL" id="KAL0192097.1"/>
    </source>
</evidence>
<evidence type="ECO:0000256" key="1">
    <source>
        <dbReference type="SAM" id="MobiDB-lite"/>
    </source>
</evidence>
<proteinExistence type="predicted"/>
<gene>
    <name evidence="2" type="ORF">M9458_010393</name>
</gene>
<protein>
    <submittedName>
        <fullName evidence="2">Uncharacterized protein</fullName>
    </submittedName>
</protein>
<evidence type="ECO:0000313" key="3">
    <source>
        <dbReference type="Proteomes" id="UP001529510"/>
    </source>
</evidence>
<feature type="compositionally biased region" description="Polar residues" evidence="1">
    <location>
        <begin position="30"/>
        <end position="40"/>
    </location>
</feature>
<feature type="non-terminal residue" evidence="2">
    <location>
        <position position="50"/>
    </location>
</feature>